<dbReference type="EMBL" id="OZ034822">
    <property type="protein sequence ID" value="CAL1411994.1"/>
    <property type="molecule type" value="Genomic_DNA"/>
</dbReference>
<dbReference type="Proteomes" id="UP001497516">
    <property type="component" value="Chromosome 9"/>
</dbReference>
<evidence type="ECO:0000313" key="2">
    <source>
        <dbReference type="Proteomes" id="UP001497516"/>
    </source>
</evidence>
<protein>
    <submittedName>
        <fullName evidence="1">Uncharacterized protein</fullName>
    </submittedName>
</protein>
<keyword evidence="2" id="KW-1185">Reference proteome</keyword>
<proteinExistence type="predicted"/>
<reference evidence="1 2" key="1">
    <citation type="submission" date="2024-04" db="EMBL/GenBank/DDBJ databases">
        <authorList>
            <person name="Fracassetti M."/>
        </authorList>
    </citation>
    <scope>NUCLEOTIDE SEQUENCE [LARGE SCALE GENOMIC DNA]</scope>
</reference>
<evidence type="ECO:0000313" key="1">
    <source>
        <dbReference type="EMBL" id="CAL1411994.1"/>
    </source>
</evidence>
<name>A0AAV2GMT9_9ROSI</name>
<sequence>MLCALSLPNKLSPKQKRIPNNSISRGMREKGEVEISKVRFSEGVRRKNGISIMRKGQRIKITKARAIRPLITLFAYSDLEYGVTTIPLLVSVLGRGGARCRLRRGGRGGCRRR</sequence>
<gene>
    <name evidence="1" type="ORF">LTRI10_LOCUS51317</name>
</gene>
<dbReference type="AlphaFoldDB" id="A0AAV2GMT9"/>
<organism evidence="1 2">
    <name type="scientific">Linum trigynum</name>
    <dbReference type="NCBI Taxonomy" id="586398"/>
    <lineage>
        <taxon>Eukaryota</taxon>
        <taxon>Viridiplantae</taxon>
        <taxon>Streptophyta</taxon>
        <taxon>Embryophyta</taxon>
        <taxon>Tracheophyta</taxon>
        <taxon>Spermatophyta</taxon>
        <taxon>Magnoliopsida</taxon>
        <taxon>eudicotyledons</taxon>
        <taxon>Gunneridae</taxon>
        <taxon>Pentapetalae</taxon>
        <taxon>rosids</taxon>
        <taxon>fabids</taxon>
        <taxon>Malpighiales</taxon>
        <taxon>Linaceae</taxon>
        <taxon>Linum</taxon>
    </lineage>
</organism>
<accession>A0AAV2GMT9</accession>